<evidence type="ECO:0000256" key="2">
    <source>
        <dbReference type="ARBA" id="ARBA00014932"/>
    </source>
</evidence>
<dbReference type="Gene3D" id="1.25.40.570">
    <property type="match status" value="1"/>
</dbReference>
<sequence length="395" mass="45180">MGDQEESTPGYLQLCMLRFRLTIPEFENDQDLIAQIKDGVARWHMAPYYEDLCKEFGWQIDEALLKSAREANAKKLEELDKTAGENVDPEENCGSTAWKSKLEYLCSIGDRKSAEALATEKFEDLTLDKTKRTDAAFALFRIAYFHGCDIKGMGKAIEQAKELIEKGAGDWSARNKLKAYEALYSLGVRDFEKASKLFIEAVPTFESYELLDFSSLVRYTVVACTIALDRTQLEVQMRKGVMAQALNAPQERPFKMFYKSFYQCRYSDFFQHLARMETDLKLNPLLNPHYRYYVREMRLRAYAQLLQAYRSLGLEVMAAEFGVSVEFIENEVARFAAAGRLAVKIDRVAMRVICDAHAEGCPAAAQQRAHLYQTIVKKGDVLLNQLKKIARVIDY</sequence>
<dbReference type="InterPro" id="IPR000717">
    <property type="entry name" value="PCI_dom"/>
</dbReference>
<feature type="domain" description="PCI" evidence="4">
    <location>
        <begin position="190"/>
        <end position="359"/>
    </location>
</feature>
<evidence type="ECO:0000256" key="1">
    <source>
        <dbReference type="ARBA" id="ARBA00005717"/>
    </source>
</evidence>
<dbReference type="InterPro" id="IPR036390">
    <property type="entry name" value="WH_DNA-bd_sf"/>
</dbReference>
<comment type="similarity">
    <text evidence="1">Belongs to the proteasome subunit S10 family.</text>
</comment>
<accession>A0A481SZK0</accession>
<evidence type="ECO:0000259" key="4">
    <source>
        <dbReference type="PROSITE" id="PS50250"/>
    </source>
</evidence>
<evidence type="ECO:0000313" key="5">
    <source>
        <dbReference type="EMBL" id="QBH74007.1"/>
    </source>
</evidence>
<organism evidence="5">
    <name type="scientific">Liposcelis bostrychophila</name>
    <name type="common">Booklouse</name>
    <dbReference type="NCBI Taxonomy" id="185214"/>
    <lineage>
        <taxon>Eukaryota</taxon>
        <taxon>Metazoa</taxon>
        <taxon>Ecdysozoa</taxon>
        <taxon>Arthropoda</taxon>
        <taxon>Hexapoda</taxon>
        <taxon>Insecta</taxon>
        <taxon>Pterygota</taxon>
        <taxon>Neoptera</taxon>
        <taxon>Paraneoptera</taxon>
        <taxon>Psocodea</taxon>
        <taxon>Troctomorpha</taxon>
        <taxon>Liposcelidetae</taxon>
        <taxon>Liposcelididae</taxon>
        <taxon>Liposcelis</taxon>
    </lineage>
</organism>
<dbReference type="Pfam" id="PF21154">
    <property type="entry name" value="RPN7_PSMD6_C"/>
    <property type="match status" value="1"/>
</dbReference>
<dbReference type="FunFam" id="1.25.40.570:FF:000005">
    <property type="entry name" value="26S proteasome regulatory subunit N7"/>
    <property type="match status" value="1"/>
</dbReference>
<keyword evidence="3 5" id="KW-0647">Proteasome</keyword>
<dbReference type="PROSITE" id="PS50250">
    <property type="entry name" value="PCI"/>
    <property type="match status" value="1"/>
</dbReference>
<name>A0A481SZK0_LIPBO</name>
<dbReference type="AlphaFoldDB" id="A0A481SZK0"/>
<dbReference type="InterPro" id="IPR049549">
    <property type="entry name" value="RPN7_PSMD6_C"/>
</dbReference>
<dbReference type="Pfam" id="PF01399">
    <property type="entry name" value="PCI"/>
    <property type="match status" value="1"/>
</dbReference>
<proteinExistence type="evidence at transcript level"/>
<protein>
    <recommendedName>
        <fullName evidence="2">26S proteasome non-ATPase regulatory subunit 6</fullName>
    </recommendedName>
</protein>
<dbReference type="SUPFAM" id="SSF46785">
    <property type="entry name" value="Winged helix' DNA-binding domain"/>
    <property type="match status" value="1"/>
</dbReference>
<evidence type="ECO:0000256" key="3">
    <source>
        <dbReference type="ARBA" id="ARBA00022942"/>
    </source>
</evidence>
<dbReference type="GO" id="GO:0005838">
    <property type="term" value="C:proteasome regulatory particle"/>
    <property type="evidence" value="ECO:0007669"/>
    <property type="project" value="TreeGrafter"/>
</dbReference>
<dbReference type="PANTHER" id="PTHR14145">
    <property type="entry name" value="26S PROTESOME SUBUNIT 6"/>
    <property type="match status" value="1"/>
</dbReference>
<dbReference type="Pfam" id="PF10602">
    <property type="entry name" value="RPN7"/>
    <property type="match status" value="1"/>
</dbReference>
<dbReference type="InterPro" id="IPR019585">
    <property type="entry name" value="Rpn7/CSN1"/>
</dbReference>
<dbReference type="PANTHER" id="PTHR14145:SF1">
    <property type="entry name" value="26S PROTEASOME NON-ATPASE REGULATORY SUBUNIT 6"/>
    <property type="match status" value="1"/>
</dbReference>
<dbReference type="GO" id="GO:0043161">
    <property type="term" value="P:proteasome-mediated ubiquitin-dependent protein catabolic process"/>
    <property type="evidence" value="ECO:0007669"/>
    <property type="project" value="TreeGrafter"/>
</dbReference>
<dbReference type="SMART" id="SM00088">
    <property type="entry name" value="PINT"/>
    <property type="match status" value="1"/>
</dbReference>
<dbReference type="InterPro" id="IPR045135">
    <property type="entry name" value="Rpn7_N"/>
</dbReference>
<reference evidence="5" key="1">
    <citation type="journal article" date="2019" name="Sci. Rep.">
        <title>No signal of deleterious mutation accumulation in conserved gene sequences of extant asexual hexapods.</title>
        <authorList>
            <person name="Brandt A."/>
            <person name="Bast J."/>
            <person name="Scheu S."/>
            <person name="Meusemann K."/>
            <person name="Donath A."/>
            <person name="Schuette K."/>
            <person name="Machida R."/>
            <person name="Kraaijeveld K."/>
        </authorList>
    </citation>
    <scope>NUCLEOTIDE SEQUENCE</scope>
    <source>
        <strain evidence="5">OG3814</strain>
    </source>
</reference>
<dbReference type="EMBL" id="MH799848">
    <property type="protein sequence ID" value="QBH74007.1"/>
    <property type="molecule type" value="mRNA"/>
</dbReference>